<gene>
    <name evidence="2" type="ORF">BIY22_03460</name>
</gene>
<protein>
    <submittedName>
        <fullName evidence="2">Uncharacterized protein</fullName>
    </submittedName>
</protein>
<feature type="compositionally biased region" description="Polar residues" evidence="1">
    <location>
        <begin position="1"/>
        <end position="11"/>
    </location>
</feature>
<dbReference type="Proteomes" id="UP000186313">
    <property type="component" value="Unassembled WGS sequence"/>
</dbReference>
<name>A0A1Q9HRT3_9VIBR</name>
<proteinExistence type="predicted"/>
<dbReference type="AlphaFoldDB" id="A0A1Q9HRT3"/>
<organism evidence="2 3">
    <name type="scientific">Vibrio panuliri</name>
    <dbReference type="NCBI Taxonomy" id="1381081"/>
    <lineage>
        <taxon>Bacteria</taxon>
        <taxon>Pseudomonadati</taxon>
        <taxon>Pseudomonadota</taxon>
        <taxon>Gammaproteobacteria</taxon>
        <taxon>Vibrionales</taxon>
        <taxon>Vibrionaceae</taxon>
        <taxon>Vibrio</taxon>
    </lineage>
</organism>
<evidence type="ECO:0000313" key="3">
    <source>
        <dbReference type="Proteomes" id="UP000186313"/>
    </source>
</evidence>
<sequence>MAGFSTSTDTASDAGKVGGARSKRGKAKKTLFNERLDGWLKSDKTVACIEQYLDDAINGKHGDEVRDSFMNRIFESRLNVLEKEANHSLKISDMKEITAYKEIVKRMTDDQLKAYVVGLDKESDDA</sequence>
<dbReference type="EMBL" id="MJMJ01000001">
    <property type="protein sequence ID" value="OLQ93563.1"/>
    <property type="molecule type" value="Genomic_DNA"/>
</dbReference>
<feature type="region of interest" description="Disordered" evidence="1">
    <location>
        <begin position="1"/>
        <end position="25"/>
    </location>
</feature>
<evidence type="ECO:0000256" key="1">
    <source>
        <dbReference type="SAM" id="MobiDB-lite"/>
    </source>
</evidence>
<dbReference type="STRING" id="1381081.BIY22_03460"/>
<dbReference type="RefSeq" id="WP_025548449.1">
    <property type="nucleotide sequence ID" value="NZ_MJMJ01000001.1"/>
</dbReference>
<reference evidence="2 3" key="1">
    <citation type="submission" date="2016-09" db="EMBL/GenBank/DDBJ databases">
        <title>Genomic Taxonomy of the Vibrionaceae.</title>
        <authorList>
            <person name="Gonzalez-Castillo A."/>
            <person name="Gomez-Gil B."/>
            <person name="Enciso-Ibarra K."/>
        </authorList>
    </citation>
    <scope>NUCLEOTIDE SEQUENCE [LARGE SCALE GENOMIC DNA]</scope>
    <source>
        <strain evidence="2 3">CAIM 703</strain>
    </source>
</reference>
<comment type="caution">
    <text evidence="2">The sequence shown here is derived from an EMBL/GenBank/DDBJ whole genome shotgun (WGS) entry which is preliminary data.</text>
</comment>
<accession>A0A1Q9HRT3</accession>
<evidence type="ECO:0000313" key="2">
    <source>
        <dbReference type="EMBL" id="OLQ93563.1"/>
    </source>
</evidence>